<feature type="compositionally biased region" description="Low complexity" evidence="1">
    <location>
        <begin position="9"/>
        <end position="22"/>
    </location>
</feature>
<reference evidence="2" key="2">
    <citation type="submission" date="2025-08" db="UniProtKB">
        <authorList>
            <consortium name="Ensembl"/>
        </authorList>
    </citation>
    <scope>IDENTIFICATION</scope>
</reference>
<reference evidence="2" key="3">
    <citation type="submission" date="2025-09" db="UniProtKB">
        <authorList>
            <consortium name="Ensembl"/>
        </authorList>
    </citation>
    <scope>IDENTIFICATION</scope>
</reference>
<feature type="compositionally biased region" description="Basic and acidic residues" evidence="1">
    <location>
        <begin position="99"/>
        <end position="141"/>
    </location>
</feature>
<evidence type="ECO:0000313" key="3">
    <source>
        <dbReference type="Proteomes" id="UP000314982"/>
    </source>
</evidence>
<feature type="region of interest" description="Disordered" evidence="1">
    <location>
        <begin position="6"/>
        <end position="41"/>
    </location>
</feature>
<evidence type="ECO:0000256" key="1">
    <source>
        <dbReference type="SAM" id="MobiDB-lite"/>
    </source>
</evidence>
<organism evidence="2 3">
    <name type="scientific">Hucho hucho</name>
    <name type="common">huchen</name>
    <dbReference type="NCBI Taxonomy" id="62062"/>
    <lineage>
        <taxon>Eukaryota</taxon>
        <taxon>Metazoa</taxon>
        <taxon>Chordata</taxon>
        <taxon>Craniata</taxon>
        <taxon>Vertebrata</taxon>
        <taxon>Euteleostomi</taxon>
        <taxon>Actinopterygii</taxon>
        <taxon>Neopterygii</taxon>
        <taxon>Teleostei</taxon>
        <taxon>Protacanthopterygii</taxon>
        <taxon>Salmoniformes</taxon>
        <taxon>Salmonidae</taxon>
        <taxon>Salmoninae</taxon>
        <taxon>Hucho</taxon>
    </lineage>
</organism>
<name>A0A4W5NG49_9TELE</name>
<dbReference type="Proteomes" id="UP000314982">
    <property type="component" value="Unassembled WGS sequence"/>
</dbReference>
<evidence type="ECO:0000313" key="2">
    <source>
        <dbReference type="Ensembl" id="ENSHHUP00000049882.1"/>
    </source>
</evidence>
<reference evidence="3" key="1">
    <citation type="submission" date="2018-06" db="EMBL/GenBank/DDBJ databases">
        <title>Genome assembly of Danube salmon.</title>
        <authorList>
            <person name="Macqueen D.J."/>
            <person name="Gundappa M.K."/>
        </authorList>
    </citation>
    <scope>NUCLEOTIDE SEQUENCE [LARGE SCALE GENOMIC DNA]</scope>
</reference>
<dbReference type="Ensembl" id="ENSHHUT00000051673.1">
    <property type="protein sequence ID" value="ENSHHUP00000049882.1"/>
    <property type="gene ID" value="ENSHHUG00000030141.1"/>
</dbReference>
<dbReference type="STRING" id="62062.ENSHHUP00000049882"/>
<dbReference type="GeneTree" id="ENSGT00940000153897"/>
<feature type="compositionally biased region" description="Polar residues" evidence="1">
    <location>
        <begin position="30"/>
        <end position="41"/>
    </location>
</feature>
<protein>
    <submittedName>
        <fullName evidence="2">Uncharacterized protein</fullName>
    </submittedName>
</protein>
<sequence length="240" mass="26662">MLVCYQAQTGGSTHSSPSHGAGCSMPMPIRSTSAGSTPTHTPQDCLAGVGGDVLEAFAQGVPRNLRNDLLVAADSITNTMSSLVKELHSVDDAAEEEDNQMRNKGLRDRAEDKDNQMRNGGLRDRGEEANQMRNGGLRDRAEDEDSQMRNGGLRDRGEEEDNQMRNRGLRDRGKEDNQMRNGGLRDRAEDEDNQMRNRGLTDSAEDEDNQMRNGGLRDKGEEVLAHYYLINTVFFLYQAV</sequence>
<feature type="compositionally biased region" description="Basic and acidic residues" evidence="1">
    <location>
        <begin position="152"/>
        <end position="188"/>
    </location>
</feature>
<feature type="region of interest" description="Disordered" evidence="1">
    <location>
        <begin position="89"/>
        <end position="215"/>
    </location>
</feature>
<keyword evidence="3" id="KW-1185">Reference proteome</keyword>
<accession>A0A4W5NG49</accession>
<dbReference type="AlphaFoldDB" id="A0A4W5NG49"/>
<proteinExistence type="predicted"/>